<dbReference type="Pfam" id="PF12814">
    <property type="entry name" value="Mcp5_PH"/>
    <property type="match status" value="1"/>
</dbReference>
<evidence type="ECO:0000313" key="5">
    <source>
        <dbReference type="Proteomes" id="UP000186594"/>
    </source>
</evidence>
<feature type="region of interest" description="Disordered" evidence="2">
    <location>
        <begin position="1"/>
        <end position="20"/>
    </location>
</feature>
<feature type="region of interest" description="Disordered" evidence="2">
    <location>
        <begin position="321"/>
        <end position="350"/>
    </location>
</feature>
<feature type="coiled-coil region" evidence="1">
    <location>
        <begin position="168"/>
        <end position="202"/>
    </location>
</feature>
<dbReference type="Proteomes" id="UP000186594">
    <property type="component" value="Unassembled WGS sequence"/>
</dbReference>
<organism evidence="4 5">
    <name type="scientific">Neolecta irregularis (strain DAH-3)</name>
    <dbReference type="NCBI Taxonomy" id="1198029"/>
    <lineage>
        <taxon>Eukaryota</taxon>
        <taxon>Fungi</taxon>
        <taxon>Dikarya</taxon>
        <taxon>Ascomycota</taxon>
        <taxon>Taphrinomycotina</taxon>
        <taxon>Neolectales</taxon>
        <taxon>Neolectaceae</taxon>
        <taxon>Neolecta</taxon>
    </lineage>
</organism>
<dbReference type="CDD" id="cd13365">
    <property type="entry name" value="PH_PLC_plant-like"/>
    <property type="match status" value="1"/>
</dbReference>
<keyword evidence="1" id="KW-0175">Coiled coil</keyword>
<accession>A0A1U7LGZ8</accession>
<dbReference type="InterPro" id="IPR024774">
    <property type="entry name" value="PH_dom-Mcp5-type"/>
</dbReference>
<feature type="compositionally biased region" description="Low complexity" evidence="2">
    <location>
        <begin position="878"/>
        <end position="889"/>
    </location>
</feature>
<dbReference type="SUPFAM" id="SSF50729">
    <property type="entry name" value="PH domain-like"/>
    <property type="match status" value="1"/>
</dbReference>
<gene>
    <name evidence="4" type="ORF">NEOLI_004876</name>
</gene>
<dbReference type="OrthoDB" id="2149224at2759"/>
<dbReference type="PANTHER" id="PTHR28190:SF1">
    <property type="entry name" value="NUCLEAR MIGRATION PROTEIN NUM1"/>
    <property type="match status" value="1"/>
</dbReference>
<feature type="region of interest" description="Disordered" evidence="2">
    <location>
        <begin position="838"/>
        <end position="889"/>
    </location>
</feature>
<dbReference type="PANTHER" id="PTHR28190">
    <property type="entry name" value="NUCLEAR MIGRATION PROTEIN NUM1"/>
    <property type="match status" value="1"/>
</dbReference>
<dbReference type="STRING" id="1198029.A0A1U7LGZ8"/>
<name>A0A1U7LGZ8_NEOID</name>
<reference evidence="4 5" key="1">
    <citation type="submission" date="2016-04" db="EMBL/GenBank/DDBJ databases">
        <title>Evolutionary innovation and constraint leading to complex multicellularity in the Ascomycota.</title>
        <authorList>
            <person name="Cisse O."/>
            <person name="Nguyen A."/>
            <person name="Hewitt D.A."/>
            <person name="Jedd G."/>
            <person name="Stajich J.E."/>
        </authorList>
    </citation>
    <scope>NUCLEOTIDE SEQUENCE [LARGE SCALE GENOMIC DNA]</scope>
    <source>
        <strain evidence="4 5">DAH-3</strain>
    </source>
</reference>
<sequence length="1158" mass="130409">MESPEPLPSPASISVDSPAQAKRRLEAHLAENQKRIELTGTLGESLLRQQSKINSRILDLENYHGDELTPDLKAKLVDLEKEYNDVERTVSRTMHPLKGRDSTFSHEDQSLFGAGNLSPTKPVALSRRQRNATVARHQDIELAADIGQTLIVEVRKLQGIITEKDECIKSRTDQQTALERQLRSMENRLRAMDESEERFKDENWNLELQTQELKKQLGDATLSVTRLTADTSRFQSTIDSQTEVIETMKAREAQLMVELEEKRTRFESELVKQKSTLMTITRDRSDLQHALDQYRAQSSPTPTKKHQSLGSEIFDDQPILLAPRTPEHSPPRSPVKGTPSRNAPLEAETAKASLSHWQALSHHYKTDADVLRSENNLLKNKLDDLGTDLCRRNSKTSLPAPPSRAFNIRRRQSRPRPVSGISIAEEEVETAPSSAYGTADEFAVDDQTETEAYRTVDEEFMSDGERTETGFNDDQQRHAEQAFDELDPQFSHASEDELEPPAFRIPRTRTNFRARHRIDSRIFTGPPQSLNQELCGRRISVAFSEQGRVETFDIGIQAVSSKYEPQEQKSDVAVQCCPDLVDVGHQMSEYDTNLVPCPVDSTEPSGQRGSDPSDADVSAFHVILPIMNTDRRGSEESVTDRPATTDESCQTDLEPEIQEIEVKVEFQKVEVVKEVKSLLDNCTQTEEFPRDTIITRETHSIGVQSEYEKEPVQIATCDQTLSLRTETVGVQTDQADIRTSTIKLPMTPVRSLSESTTPNTFGGDRYLLKHHSRPPLPIFHARNLSLDGSYRSPYIERPSSATYHASTVSEGYPPNGTLMGPPARSTMTRTSAIQSLRGVKSASQFGVTEPPTLRASPRSCPRKSNRMLHTESRGRAPSLSAQSKRSSLSSFTSEVEARFGLREDPDEESLSAPTDPYVIQAITQTMIGEFLWKYTRKKGRQEISENRHKRFFWVHPYTKTLYWSDQNPAVTREDDLVAKSCAIQQVRLITDDNPFPPGLYHKSLVVITPSRALKFTAPTKTRHDMWFTALDYLLNHNTAASLPNHNLPNHTAGISATDIADFDPNIDINRVDINRVDINRKQRHGSSRFSSLLGTATFGSRRARQASIDIYENMQETESVESEHEANSLDNVRSCCNGKHDVGTLSRSRGRRVQNIDC</sequence>
<dbReference type="Gene3D" id="2.30.29.30">
    <property type="entry name" value="Pleckstrin-homology domain (PH domain)/Phosphotyrosine-binding domain (PTB)"/>
    <property type="match status" value="1"/>
</dbReference>
<evidence type="ECO:0000259" key="3">
    <source>
        <dbReference type="PROSITE" id="PS50003"/>
    </source>
</evidence>
<keyword evidence="5" id="KW-1185">Reference proteome</keyword>
<evidence type="ECO:0000313" key="4">
    <source>
        <dbReference type="EMBL" id="OLL21898.1"/>
    </source>
</evidence>
<dbReference type="PROSITE" id="PS50003">
    <property type="entry name" value="PH_DOMAIN"/>
    <property type="match status" value="1"/>
</dbReference>
<dbReference type="GO" id="GO:0032065">
    <property type="term" value="P:maintenance of protein location in cell cortex"/>
    <property type="evidence" value="ECO:0007669"/>
    <property type="project" value="InterPro"/>
</dbReference>
<dbReference type="OMA" id="KERHEYW"/>
<dbReference type="AlphaFoldDB" id="A0A1U7LGZ8"/>
<evidence type="ECO:0000256" key="1">
    <source>
        <dbReference type="SAM" id="Coils"/>
    </source>
</evidence>
<dbReference type="GO" id="GO:0005739">
    <property type="term" value="C:mitochondrion"/>
    <property type="evidence" value="ECO:0007669"/>
    <property type="project" value="TreeGrafter"/>
</dbReference>
<protein>
    <submittedName>
        <fullName evidence="4">Anucleate primary sterigmata protein A</fullName>
    </submittedName>
</protein>
<comment type="caution">
    <text evidence="4">The sequence shown here is derived from an EMBL/GenBank/DDBJ whole genome shotgun (WGS) entry which is preliminary data.</text>
</comment>
<dbReference type="SMART" id="SM00233">
    <property type="entry name" value="PH"/>
    <property type="match status" value="1"/>
</dbReference>
<dbReference type="GO" id="GO:0005938">
    <property type="term" value="C:cell cortex"/>
    <property type="evidence" value="ECO:0007669"/>
    <property type="project" value="InterPro"/>
</dbReference>
<dbReference type="GO" id="GO:0000226">
    <property type="term" value="P:microtubule cytoskeleton organization"/>
    <property type="evidence" value="ECO:0007669"/>
    <property type="project" value="TreeGrafter"/>
</dbReference>
<dbReference type="GO" id="GO:0015631">
    <property type="term" value="F:tubulin binding"/>
    <property type="evidence" value="ECO:0007669"/>
    <property type="project" value="TreeGrafter"/>
</dbReference>
<evidence type="ECO:0000256" key="2">
    <source>
        <dbReference type="SAM" id="MobiDB-lite"/>
    </source>
</evidence>
<feature type="region of interest" description="Disordered" evidence="2">
    <location>
        <begin position="96"/>
        <end position="121"/>
    </location>
</feature>
<proteinExistence type="predicted"/>
<dbReference type="InterPro" id="IPR053005">
    <property type="entry name" value="Nuclear_Pos-Cytoskel_Interact"/>
</dbReference>
<dbReference type="InterPro" id="IPR011993">
    <property type="entry name" value="PH-like_dom_sf"/>
</dbReference>
<feature type="domain" description="PH" evidence="3">
    <location>
        <begin position="924"/>
        <end position="1035"/>
    </location>
</feature>
<dbReference type="GO" id="GO:0005543">
    <property type="term" value="F:phospholipid binding"/>
    <property type="evidence" value="ECO:0007669"/>
    <property type="project" value="InterPro"/>
</dbReference>
<feature type="coiled-coil region" evidence="1">
    <location>
        <begin position="245"/>
        <end position="276"/>
    </location>
</feature>
<dbReference type="EMBL" id="LXFE01004191">
    <property type="protein sequence ID" value="OLL21898.1"/>
    <property type="molecule type" value="Genomic_DNA"/>
</dbReference>
<feature type="compositionally biased region" description="Basic and acidic residues" evidence="2">
    <location>
        <begin position="98"/>
        <end position="109"/>
    </location>
</feature>
<dbReference type="InterPro" id="IPR001849">
    <property type="entry name" value="PH_domain"/>
</dbReference>